<accession>A0A0F9FF56</accession>
<evidence type="ECO:0008006" key="2">
    <source>
        <dbReference type="Google" id="ProtNLM"/>
    </source>
</evidence>
<reference evidence="1" key="1">
    <citation type="journal article" date="2015" name="Nature">
        <title>Complex archaea that bridge the gap between prokaryotes and eukaryotes.</title>
        <authorList>
            <person name="Spang A."/>
            <person name="Saw J.H."/>
            <person name="Jorgensen S.L."/>
            <person name="Zaremba-Niedzwiedzka K."/>
            <person name="Martijn J."/>
            <person name="Lind A.E."/>
            <person name="van Eijk R."/>
            <person name="Schleper C."/>
            <person name="Guy L."/>
            <person name="Ettema T.J."/>
        </authorList>
    </citation>
    <scope>NUCLEOTIDE SEQUENCE</scope>
</reference>
<proteinExistence type="predicted"/>
<protein>
    <recommendedName>
        <fullName evidence="2">DUF1508 domain-containing protein</fullName>
    </recommendedName>
</protein>
<dbReference type="AlphaFoldDB" id="A0A0F9FF56"/>
<evidence type="ECO:0000313" key="1">
    <source>
        <dbReference type="EMBL" id="KKL77061.1"/>
    </source>
</evidence>
<sequence length="58" mass="6731">MKYLLVLKWTEDGTYYELAGTCDSEAACKRTVKVIKEIMRDANCEYVTEMETDEVKSK</sequence>
<organism evidence="1">
    <name type="scientific">marine sediment metagenome</name>
    <dbReference type="NCBI Taxonomy" id="412755"/>
    <lineage>
        <taxon>unclassified sequences</taxon>
        <taxon>metagenomes</taxon>
        <taxon>ecological metagenomes</taxon>
    </lineage>
</organism>
<gene>
    <name evidence="1" type="ORF">LCGC14_2038680</name>
</gene>
<comment type="caution">
    <text evidence="1">The sequence shown here is derived from an EMBL/GenBank/DDBJ whole genome shotgun (WGS) entry which is preliminary data.</text>
</comment>
<name>A0A0F9FF56_9ZZZZ</name>
<dbReference type="EMBL" id="LAZR01023864">
    <property type="protein sequence ID" value="KKL77061.1"/>
    <property type="molecule type" value="Genomic_DNA"/>
</dbReference>